<dbReference type="AlphaFoldDB" id="A0A348HIJ4"/>
<gene>
    <name evidence="1" type="ORF">ZBT109_2721</name>
</gene>
<keyword evidence="2" id="KW-1185">Reference proteome</keyword>
<dbReference type="KEGG" id="zpl:ZBT109_2721"/>
<organism evidence="1 2">
    <name type="scientific">Zymobacter palmae</name>
    <dbReference type="NCBI Taxonomy" id="33074"/>
    <lineage>
        <taxon>Bacteria</taxon>
        <taxon>Pseudomonadati</taxon>
        <taxon>Pseudomonadota</taxon>
        <taxon>Gammaproteobacteria</taxon>
        <taxon>Oceanospirillales</taxon>
        <taxon>Halomonadaceae</taxon>
        <taxon>Zymobacter group</taxon>
        <taxon>Zymobacter</taxon>
    </lineage>
</organism>
<reference evidence="1 2" key="1">
    <citation type="submission" date="2018-09" db="EMBL/GenBank/DDBJ databases">
        <title>Zymobacter palmae IAM14233 (=T109) whole genome analysis.</title>
        <authorList>
            <person name="Yanase H."/>
        </authorList>
    </citation>
    <scope>NUCLEOTIDE SEQUENCE [LARGE SCALE GENOMIC DNA]</scope>
    <source>
        <strain evidence="1 2">IAM14233</strain>
    </source>
</reference>
<dbReference type="EMBL" id="AP018933">
    <property type="protein sequence ID" value="BBG31446.1"/>
    <property type="molecule type" value="Genomic_DNA"/>
</dbReference>
<evidence type="ECO:0000313" key="2">
    <source>
        <dbReference type="Proteomes" id="UP000267342"/>
    </source>
</evidence>
<name>A0A348HIJ4_9GAMM</name>
<accession>A0A348HIJ4</accession>
<proteinExistence type="predicted"/>
<evidence type="ECO:0000313" key="1">
    <source>
        <dbReference type="EMBL" id="BBG31446.1"/>
    </source>
</evidence>
<protein>
    <submittedName>
        <fullName evidence="1">Uncharacterized protein</fullName>
    </submittedName>
</protein>
<dbReference type="Proteomes" id="UP000267342">
    <property type="component" value="Chromosome"/>
</dbReference>
<sequence>MSLQDVDQTDLRCELGDVQRRSSSEFVSTDTELSAMAVPATIGFSSPMAASGIPNPL</sequence>